<dbReference type="PANTHER" id="PTHR45766">
    <property type="entry name" value="DNA ANNEALING HELICASE AND ENDONUCLEASE ZRANB3 FAMILY MEMBER"/>
    <property type="match status" value="1"/>
</dbReference>
<dbReference type="InterPro" id="IPR049730">
    <property type="entry name" value="SNF2/RAD54-like_C"/>
</dbReference>
<dbReference type="InterPro" id="IPR027417">
    <property type="entry name" value="P-loop_NTPase"/>
</dbReference>
<evidence type="ECO:0000313" key="5">
    <source>
        <dbReference type="Proteomes" id="UP001238163"/>
    </source>
</evidence>
<dbReference type="GO" id="GO:0016787">
    <property type="term" value="F:hydrolase activity"/>
    <property type="evidence" value="ECO:0007669"/>
    <property type="project" value="UniProtKB-KW"/>
</dbReference>
<dbReference type="PROSITE" id="PS51192">
    <property type="entry name" value="HELICASE_ATP_BIND_1"/>
    <property type="match status" value="1"/>
</dbReference>
<gene>
    <name evidence="4" type="ORF">J3R75_002541</name>
</gene>
<keyword evidence="1" id="KW-0378">Hydrolase</keyword>
<dbReference type="SMART" id="SM00490">
    <property type="entry name" value="HELICc"/>
    <property type="match status" value="1"/>
</dbReference>
<evidence type="ECO:0000259" key="2">
    <source>
        <dbReference type="PROSITE" id="PS51192"/>
    </source>
</evidence>
<proteinExistence type="predicted"/>
<dbReference type="Pfam" id="PF00176">
    <property type="entry name" value="SNF2-rel_dom"/>
    <property type="match status" value="1"/>
</dbReference>
<feature type="domain" description="Helicase C-terminal" evidence="3">
    <location>
        <begin position="732"/>
        <end position="899"/>
    </location>
</feature>
<dbReference type="CDD" id="cd18793">
    <property type="entry name" value="SF2_C_SNF"/>
    <property type="match status" value="1"/>
</dbReference>
<dbReference type="Proteomes" id="UP001238163">
    <property type="component" value="Unassembled WGS sequence"/>
</dbReference>
<evidence type="ECO:0000256" key="1">
    <source>
        <dbReference type="ARBA" id="ARBA00022801"/>
    </source>
</evidence>
<dbReference type="InterPro" id="IPR014001">
    <property type="entry name" value="Helicase_ATP-bd"/>
</dbReference>
<evidence type="ECO:0008006" key="6">
    <source>
        <dbReference type="Google" id="ProtNLM"/>
    </source>
</evidence>
<dbReference type="InterPro" id="IPR000330">
    <property type="entry name" value="SNF2_N"/>
</dbReference>
<evidence type="ECO:0000259" key="3">
    <source>
        <dbReference type="PROSITE" id="PS51194"/>
    </source>
</evidence>
<name>A0AAE3VHV2_9BACT</name>
<feature type="domain" description="Helicase ATP-binding" evidence="2">
    <location>
        <begin position="275"/>
        <end position="417"/>
    </location>
</feature>
<dbReference type="Gene3D" id="3.40.50.10810">
    <property type="entry name" value="Tandem AAA-ATPase domain"/>
    <property type="match status" value="2"/>
</dbReference>
<dbReference type="GO" id="GO:0005524">
    <property type="term" value="F:ATP binding"/>
    <property type="evidence" value="ECO:0007669"/>
    <property type="project" value="InterPro"/>
</dbReference>
<dbReference type="EMBL" id="JAUSVL010000001">
    <property type="protein sequence ID" value="MDQ0290434.1"/>
    <property type="molecule type" value="Genomic_DNA"/>
</dbReference>
<dbReference type="PROSITE" id="PS51194">
    <property type="entry name" value="HELICASE_CTER"/>
    <property type="match status" value="1"/>
</dbReference>
<dbReference type="SMART" id="SM00487">
    <property type="entry name" value="DEXDc"/>
    <property type="match status" value="1"/>
</dbReference>
<dbReference type="PANTHER" id="PTHR45766:SF6">
    <property type="entry name" value="SWI_SNF-RELATED MATRIX-ASSOCIATED ACTIN-DEPENDENT REGULATOR OF CHROMATIN SUBFAMILY A-LIKE PROTEIN 1"/>
    <property type="match status" value="1"/>
</dbReference>
<dbReference type="SUPFAM" id="SSF56024">
    <property type="entry name" value="Phospholipase D/nuclease"/>
    <property type="match status" value="1"/>
</dbReference>
<protein>
    <recommendedName>
        <fullName evidence="6">Helicase</fullName>
    </recommendedName>
</protein>
<evidence type="ECO:0000313" key="4">
    <source>
        <dbReference type="EMBL" id="MDQ0290434.1"/>
    </source>
</evidence>
<dbReference type="Gene3D" id="3.30.870.10">
    <property type="entry name" value="Endonuclease Chain A"/>
    <property type="match status" value="1"/>
</dbReference>
<dbReference type="SUPFAM" id="SSF52540">
    <property type="entry name" value="P-loop containing nucleoside triphosphate hydrolases"/>
    <property type="match status" value="2"/>
</dbReference>
<dbReference type="Pfam" id="PF00271">
    <property type="entry name" value="Helicase_C"/>
    <property type="match status" value="1"/>
</dbReference>
<comment type="caution">
    <text evidence="4">The sequence shown here is derived from an EMBL/GenBank/DDBJ whole genome shotgun (WGS) entry which is preliminary data.</text>
</comment>
<dbReference type="AlphaFoldDB" id="A0AAE3VHV2"/>
<dbReference type="InterPro" id="IPR001650">
    <property type="entry name" value="Helicase_C-like"/>
</dbReference>
<dbReference type="InterPro" id="IPR038718">
    <property type="entry name" value="SNF2-like_sf"/>
</dbReference>
<accession>A0AAE3VHV2</accession>
<keyword evidence="5" id="KW-1185">Reference proteome</keyword>
<reference evidence="4" key="1">
    <citation type="submission" date="2023-07" db="EMBL/GenBank/DDBJ databases">
        <title>Genomic Encyclopedia of Type Strains, Phase IV (KMG-IV): sequencing the most valuable type-strain genomes for metagenomic binning, comparative biology and taxonomic classification.</title>
        <authorList>
            <person name="Goeker M."/>
        </authorList>
    </citation>
    <scope>NUCLEOTIDE SEQUENCE</scope>
    <source>
        <strain evidence="4">DSM 24202</strain>
    </source>
</reference>
<organism evidence="4 5">
    <name type="scientific">Oligosphaera ethanolica</name>
    <dbReference type="NCBI Taxonomy" id="760260"/>
    <lineage>
        <taxon>Bacteria</taxon>
        <taxon>Pseudomonadati</taxon>
        <taxon>Lentisphaerota</taxon>
        <taxon>Oligosphaeria</taxon>
        <taxon>Oligosphaerales</taxon>
        <taxon>Oligosphaeraceae</taxon>
        <taxon>Oligosphaera</taxon>
    </lineage>
</organism>
<dbReference type="RefSeq" id="WP_307261958.1">
    <property type="nucleotide sequence ID" value="NZ_JAUSVL010000001.1"/>
</dbReference>
<sequence>MSLLITHKHGKLLRDQLLELCSQSSEIKVLVGFFYFSGIRALYQALTASPQVRLRILVGTEIEMVMDRVVECILTEQDDFGNELSYSDNELRGRYLASLRKMANAPEFDKESFHSRLGYFIEMLQADRLVIRKTRGENREKLFLFDLSGDDGLLKQYSWVTGSSNFTMPGLTTESDIDIRISDEGGEDVNEVFEELWRNSVTLTEDPPTKQAILDIFANESMLAAVTPFEAYILALQSYLDLQTQVNAPERLWALLERAGYRRYRYQMDAVRQALTIIREYHGVLLADVVGLGKSVIASLLARGLGKRGIIIAPPGLIGEAGKAKGGWRDYKKEFHLDGFEIFSCGKLDAALEYVNTDGDCEVVIVDEAHRFKNQDTQDYETLSNICRGRLVILLTATPFNNRPADIFSLLKLFIVPNRSMITLDNHLASRFDTYDRLFRLLSDVQKFHRSKDPAKVVKAQKAYMQLCKIFLGNMPDTEGDFDLGLVHTWSKRMSQEIRHILEPVIIRRNRIDLRNDPDYKDEVKELSDMMPPVEQFFELSPEQSAFYDQVINEIFCEDGQFKGAIYRPFAYEQKPAQELDAEGNRELMLQTNLYDFMRRLLVRRFESSFGAFAQSLENFLTVHNKALTFIEKSNKFILDRKLLERIYSADEEVIAEALGNYETMLETQVMPKNNKVYLVNKFAQKDQFLADIRSDIDLFVMLIERVGKLSLATHDPKAACLARTLLTVVNGVHHDLPPADGEPVRKVIVFSEYIDTIRHLTKYLADKLPGRCISVQGNVSAGQADDIEKNFDAAYKGRQENTCQVLLTTDKMSEGHNLNRAGLVINYDIPWNPTRVIQRVGRINRIGKKVFQKLSIFNFFPTEQGADIAKSREIAAAKMFMIHNSIGEDAQIFDIDETPAASSLYQKLQQNPEDSEHESFLTSVKRELDQVRREHPELFARVQHLPPRIKTARAADKESLILFKRKGLGLFSLYVEDEKELKTTSMPVEDALKMLKCPFDEPRLELGPNFWKAYAAAGSYQQEFLQGSGGGMSIEVRARNNVIYGMSRCERENKFELLAFLQTLLKDIRLYGSLPDYTLRKLATYDLAKKGDKLPQFLETVAALRETLGADYLENLKRRIFYRKSDIIIAEEMHP</sequence>
<dbReference type="Gene3D" id="3.40.50.300">
    <property type="entry name" value="P-loop containing nucleotide triphosphate hydrolases"/>
    <property type="match status" value="1"/>
</dbReference>